<reference evidence="4" key="1">
    <citation type="submission" date="2016-11" db="EMBL/GenBank/DDBJ databases">
        <authorList>
            <person name="Varghese N."/>
            <person name="Submissions S."/>
        </authorList>
    </citation>
    <scope>NUCLEOTIDE SEQUENCE [LARGE SCALE GENOMIC DNA]</scope>
    <source>
        <strain evidence="4">DSM 22638</strain>
    </source>
</reference>
<dbReference type="InterPro" id="IPR025992">
    <property type="entry name" value="Haem-bd"/>
</dbReference>
<evidence type="ECO:0000256" key="1">
    <source>
        <dbReference type="SAM" id="SignalP"/>
    </source>
</evidence>
<keyword evidence="1" id="KW-0732">Signal</keyword>
<organism evidence="3 4">
    <name type="scientific">Flagellimonas flava</name>
    <dbReference type="NCBI Taxonomy" id="570519"/>
    <lineage>
        <taxon>Bacteria</taxon>
        <taxon>Pseudomonadati</taxon>
        <taxon>Bacteroidota</taxon>
        <taxon>Flavobacteriia</taxon>
        <taxon>Flavobacteriales</taxon>
        <taxon>Flavobacteriaceae</taxon>
        <taxon>Flagellimonas</taxon>
    </lineage>
</organism>
<dbReference type="EMBL" id="FQWL01000001">
    <property type="protein sequence ID" value="SHG23900.1"/>
    <property type="molecule type" value="Genomic_DNA"/>
</dbReference>
<evidence type="ECO:0000313" key="3">
    <source>
        <dbReference type="EMBL" id="SHG23900.1"/>
    </source>
</evidence>
<name>A0A1M5I7H6_9FLAO</name>
<dbReference type="RefSeq" id="WP_073176293.1">
    <property type="nucleotide sequence ID" value="NZ_FQWL01000001.1"/>
</dbReference>
<sequence length="157" mass="18437">MKIAKKIAIALLVILVAMQFYRPEKNTASGDYITAFKADTKPDAQITQILENACYDCHSDHTEYPWYNNIAPVSYWIDHHVEEGKEHLDFSDWENYSLKKKDHKMDELIEEVEEGEMPLNEYTWTHGDARLTEEQKHLLMEWAKKVREGYQATGELE</sequence>
<dbReference type="SMART" id="SM01235">
    <property type="entry name" value="Haem_bd"/>
    <property type="match status" value="1"/>
</dbReference>
<dbReference type="OrthoDB" id="196738at2"/>
<gene>
    <name evidence="3" type="ORF">SAMN04488116_0475</name>
</gene>
<feature type="signal peptide" evidence="1">
    <location>
        <begin position="1"/>
        <end position="22"/>
    </location>
</feature>
<dbReference type="STRING" id="570519.SAMN04488116_0475"/>
<feature type="domain" description="Haem-binding" evidence="2">
    <location>
        <begin position="12"/>
        <end position="147"/>
    </location>
</feature>
<evidence type="ECO:0000313" key="4">
    <source>
        <dbReference type="Proteomes" id="UP000184532"/>
    </source>
</evidence>
<proteinExistence type="predicted"/>
<dbReference type="Pfam" id="PF14376">
    <property type="entry name" value="Haem_bd"/>
    <property type="match status" value="1"/>
</dbReference>
<protein>
    <submittedName>
        <fullName evidence="3">Haem-binding domain-containing protein</fullName>
    </submittedName>
</protein>
<dbReference type="AlphaFoldDB" id="A0A1M5I7H6"/>
<feature type="chain" id="PRO_5013245852" evidence="1">
    <location>
        <begin position="23"/>
        <end position="157"/>
    </location>
</feature>
<keyword evidence="4" id="KW-1185">Reference proteome</keyword>
<dbReference type="Proteomes" id="UP000184532">
    <property type="component" value="Unassembled WGS sequence"/>
</dbReference>
<accession>A0A1M5I7H6</accession>
<evidence type="ECO:0000259" key="2">
    <source>
        <dbReference type="SMART" id="SM01235"/>
    </source>
</evidence>